<keyword evidence="3" id="KW-0106">Calcium</keyword>
<dbReference type="GO" id="GO:0005509">
    <property type="term" value="F:calcium ion binding"/>
    <property type="evidence" value="ECO:0007669"/>
    <property type="project" value="InterPro"/>
</dbReference>
<dbReference type="PROSITE" id="PS50222">
    <property type="entry name" value="EF_HAND_2"/>
    <property type="match status" value="2"/>
</dbReference>
<organism evidence="5 6">
    <name type="scientific">Hibiscus trionum</name>
    <name type="common">Flower of an hour</name>
    <dbReference type="NCBI Taxonomy" id="183268"/>
    <lineage>
        <taxon>Eukaryota</taxon>
        <taxon>Viridiplantae</taxon>
        <taxon>Streptophyta</taxon>
        <taxon>Embryophyta</taxon>
        <taxon>Tracheophyta</taxon>
        <taxon>Spermatophyta</taxon>
        <taxon>Magnoliopsida</taxon>
        <taxon>eudicotyledons</taxon>
        <taxon>Gunneridae</taxon>
        <taxon>Pentapetalae</taxon>
        <taxon>rosids</taxon>
        <taxon>malvids</taxon>
        <taxon>Malvales</taxon>
        <taxon>Malvaceae</taxon>
        <taxon>Malvoideae</taxon>
        <taxon>Hibiscus</taxon>
    </lineage>
</organism>
<dbReference type="EMBL" id="BSYR01000016">
    <property type="protein sequence ID" value="GMI78374.1"/>
    <property type="molecule type" value="Genomic_DNA"/>
</dbReference>
<feature type="domain" description="EF-hand" evidence="4">
    <location>
        <begin position="91"/>
        <end position="126"/>
    </location>
</feature>
<dbReference type="OrthoDB" id="26525at2759"/>
<dbReference type="InterPro" id="IPR002048">
    <property type="entry name" value="EF_hand_dom"/>
</dbReference>
<dbReference type="Gene3D" id="1.10.238.10">
    <property type="entry name" value="EF-hand"/>
    <property type="match status" value="1"/>
</dbReference>
<dbReference type="InterPro" id="IPR011992">
    <property type="entry name" value="EF-hand-dom_pair"/>
</dbReference>
<evidence type="ECO:0000256" key="1">
    <source>
        <dbReference type="ARBA" id="ARBA00022723"/>
    </source>
</evidence>
<comment type="caution">
    <text evidence="5">The sequence shown here is derived from an EMBL/GenBank/DDBJ whole genome shotgun (WGS) entry which is preliminary data.</text>
</comment>
<dbReference type="AlphaFoldDB" id="A0A9W7HIT2"/>
<evidence type="ECO:0000313" key="5">
    <source>
        <dbReference type="EMBL" id="GMI78374.1"/>
    </source>
</evidence>
<dbReference type="Pfam" id="PF13499">
    <property type="entry name" value="EF-hand_7"/>
    <property type="match status" value="1"/>
</dbReference>
<feature type="domain" description="EF-hand" evidence="4">
    <location>
        <begin position="4"/>
        <end position="39"/>
    </location>
</feature>
<dbReference type="CDD" id="cd00051">
    <property type="entry name" value="EFh"/>
    <property type="match status" value="1"/>
</dbReference>
<dbReference type="PROSITE" id="PS00018">
    <property type="entry name" value="EF_HAND_1"/>
    <property type="match status" value="2"/>
</dbReference>
<sequence length="163" mass="18552">MSPLSKNDLHRIFEQLDKNGDGSVSLDDLNWLVQRIGPVQFSLEELEPLVGKPCLNFDEFLFFYDSISEPKARSDLRPTSSDDEVEEEEESVDGDLAKAFKVFDLNGDGFISCEELETVLGRLGLWDESSGKDCRTMICFYDTNMDGMLDFQAFKHMMFHPSS</sequence>
<evidence type="ECO:0000313" key="6">
    <source>
        <dbReference type="Proteomes" id="UP001165190"/>
    </source>
</evidence>
<accession>A0A9W7HIT2</accession>
<protein>
    <recommendedName>
        <fullName evidence="4">EF-hand domain-containing protein</fullName>
    </recommendedName>
</protein>
<proteinExistence type="predicted"/>
<keyword evidence="2" id="KW-0677">Repeat</keyword>
<evidence type="ECO:0000256" key="2">
    <source>
        <dbReference type="ARBA" id="ARBA00022737"/>
    </source>
</evidence>
<gene>
    <name evidence="5" type="ORF">HRI_001506700</name>
</gene>
<evidence type="ECO:0000259" key="4">
    <source>
        <dbReference type="PROSITE" id="PS50222"/>
    </source>
</evidence>
<dbReference type="PANTHER" id="PTHR10891">
    <property type="entry name" value="EF-HAND CALCIUM-BINDING DOMAIN CONTAINING PROTEIN"/>
    <property type="match status" value="1"/>
</dbReference>
<evidence type="ECO:0000256" key="3">
    <source>
        <dbReference type="ARBA" id="ARBA00022837"/>
    </source>
</evidence>
<dbReference type="Proteomes" id="UP001165190">
    <property type="component" value="Unassembled WGS sequence"/>
</dbReference>
<dbReference type="Pfam" id="PF13405">
    <property type="entry name" value="EF-hand_6"/>
    <property type="match status" value="1"/>
</dbReference>
<dbReference type="InterPro" id="IPR039647">
    <property type="entry name" value="EF_hand_pair_protein_CML-like"/>
</dbReference>
<keyword evidence="1" id="KW-0479">Metal-binding</keyword>
<dbReference type="InterPro" id="IPR018247">
    <property type="entry name" value="EF_Hand_1_Ca_BS"/>
</dbReference>
<dbReference type="SUPFAM" id="SSF47473">
    <property type="entry name" value="EF-hand"/>
    <property type="match status" value="1"/>
</dbReference>
<name>A0A9W7HIT2_HIBTR</name>
<reference evidence="5" key="1">
    <citation type="submission" date="2023-05" db="EMBL/GenBank/DDBJ databases">
        <title>Genome and transcriptome analyses reveal genes involved in the formation of fine ridges on petal epidermal cells in Hibiscus trionum.</title>
        <authorList>
            <person name="Koshimizu S."/>
            <person name="Masuda S."/>
            <person name="Ishii T."/>
            <person name="Shirasu K."/>
            <person name="Hoshino A."/>
            <person name="Arita M."/>
        </authorList>
    </citation>
    <scope>NUCLEOTIDE SEQUENCE</scope>
    <source>
        <strain evidence="5">Hamamatsu line</strain>
    </source>
</reference>
<keyword evidence="6" id="KW-1185">Reference proteome</keyword>
<dbReference type="SMART" id="SM00054">
    <property type="entry name" value="EFh"/>
    <property type="match status" value="3"/>
</dbReference>